<dbReference type="RefSeq" id="WP_138084993.1">
    <property type="nucleotide sequence ID" value="NZ_VAUV01000003.1"/>
</dbReference>
<organism evidence="1 2">
    <name type="scientific">Phragmitibacter flavus</name>
    <dbReference type="NCBI Taxonomy" id="2576071"/>
    <lineage>
        <taxon>Bacteria</taxon>
        <taxon>Pseudomonadati</taxon>
        <taxon>Verrucomicrobiota</taxon>
        <taxon>Verrucomicrobiia</taxon>
        <taxon>Verrucomicrobiales</taxon>
        <taxon>Verrucomicrobiaceae</taxon>
        <taxon>Phragmitibacter</taxon>
    </lineage>
</organism>
<comment type="caution">
    <text evidence="1">The sequence shown here is derived from an EMBL/GenBank/DDBJ whole genome shotgun (WGS) entry which is preliminary data.</text>
</comment>
<reference evidence="1 2" key="1">
    <citation type="submission" date="2019-05" db="EMBL/GenBank/DDBJ databases">
        <title>Verrucobacter flavum gen. nov., sp. nov. a new member of the family Verrucomicrobiaceae.</title>
        <authorList>
            <person name="Szuroczki S."/>
            <person name="Abbaszade G."/>
            <person name="Szabo A."/>
            <person name="Felfoldi T."/>
            <person name="Schumann P."/>
            <person name="Boka K."/>
            <person name="Keki Z."/>
            <person name="Toumi M."/>
            <person name="Toth E."/>
        </authorList>
    </citation>
    <scope>NUCLEOTIDE SEQUENCE [LARGE SCALE GENOMIC DNA]</scope>
    <source>
        <strain evidence="1 2">MG-N-17</strain>
    </source>
</reference>
<evidence type="ECO:0000313" key="2">
    <source>
        <dbReference type="Proteomes" id="UP000306196"/>
    </source>
</evidence>
<proteinExistence type="predicted"/>
<dbReference type="OrthoDB" id="189222at2"/>
<accession>A0A5R8KI51</accession>
<dbReference type="EMBL" id="VAUV01000003">
    <property type="protein sequence ID" value="TLD71988.1"/>
    <property type="molecule type" value="Genomic_DNA"/>
</dbReference>
<dbReference type="Proteomes" id="UP000306196">
    <property type="component" value="Unassembled WGS sequence"/>
</dbReference>
<dbReference type="AlphaFoldDB" id="A0A5R8KI51"/>
<protein>
    <submittedName>
        <fullName evidence="1">Uncharacterized protein</fullName>
    </submittedName>
</protein>
<gene>
    <name evidence="1" type="ORF">FEM03_04495</name>
</gene>
<sequence>MNSRPLIFGLIAIAVIWTVVAGVVKLTQAHTSTPEKVAALMENAPWENVDDGDIATREKHLKDIVAQVNMLDFEQRRLLRENYDEANQQFFNSLTSEEKSFFLESTVEEHFKSIMKAFNQMTAKERARIVDRARADLRRNDVDGQNMERLKAEDEKVFQNLVEKGLGAYYEEANAETKLDLAPLLEEMQQRLRALPGRAF</sequence>
<name>A0A5R8KI51_9BACT</name>
<keyword evidence="2" id="KW-1185">Reference proteome</keyword>
<evidence type="ECO:0000313" key="1">
    <source>
        <dbReference type="EMBL" id="TLD71988.1"/>
    </source>
</evidence>